<reference evidence="2" key="1">
    <citation type="journal article" date="2016" name="Genome Announc.">
        <title>Draft Genome Sequences of Methanobrevibacter curvatus DSM11111, Methanobrevibacter cuticularis DSM11139, Methanobrevibacter filiformis DSM11501, and Methanobrevibacter oralis DSM7256.</title>
        <authorList>
            <person name="Poehlein A."/>
            <person name="Seedorf H."/>
        </authorList>
    </citation>
    <scope>NUCLEOTIDE SEQUENCE [LARGE SCALE GENOMIC DNA]</scope>
    <source>
        <strain evidence="2">DSM 7256 / JCM 30027 / ZR</strain>
    </source>
</reference>
<evidence type="ECO:0000313" key="2">
    <source>
        <dbReference type="Proteomes" id="UP000077428"/>
    </source>
</evidence>
<dbReference type="AlphaFoldDB" id="A0A166AVD6"/>
<organism evidence="1 2">
    <name type="scientific">Methanobrevibacter oralis</name>
    <dbReference type="NCBI Taxonomy" id="66851"/>
    <lineage>
        <taxon>Archaea</taxon>
        <taxon>Methanobacteriati</taxon>
        <taxon>Methanobacteriota</taxon>
        <taxon>Methanomada group</taxon>
        <taxon>Methanobacteria</taxon>
        <taxon>Methanobacteriales</taxon>
        <taxon>Methanobacteriaceae</taxon>
        <taxon>Methanobrevibacter</taxon>
    </lineage>
</organism>
<sequence>MHLLFSILQLETVAVAFVYKCIEPNFDEQLIKEQLLMFTSEFPPILIGALILKEISLKVKLLNERTIPFSVISNKELVEVELIITPS</sequence>
<keyword evidence="2" id="KW-1185">Reference proteome</keyword>
<name>A0A166AVD6_METOA</name>
<gene>
    <name evidence="1" type="ORF">MBORA_11290</name>
</gene>
<proteinExistence type="predicted"/>
<dbReference type="Proteomes" id="UP000077428">
    <property type="component" value="Unassembled WGS sequence"/>
</dbReference>
<protein>
    <submittedName>
        <fullName evidence="1">Uncharacterized protein</fullName>
    </submittedName>
</protein>
<dbReference type="EMBL" id="LWMU01000069">
    <property type="protein sequence ID" value="KZX12516.1"/>
    <property type="molecule type" value="Genomic_DNA"/>
</dbReference>
<accession>A0A166AVD6</accession>
<evidence type="ECO:0000313" key="1">
    <source>
        <dbReference type="EMBL" id="KZX12516.1"/>
    </source>
</evidence>
<comment type="caution">
    <text evidence="1">The sequence shown here is derived from an EMBL/GenBank/DDBJ whole genome shotgun (WGS) entry which is preliminary data.</text>
</comment>